<feature type="transmembrane region" description="Helical" evidence="13">
    <location>
        <begin position="49"/>
        <end position="73"/>
    </location>
</feature>
<feature type="domain" description="PAS" evidence="15">
    <location>
        <begin position="253"/>
        <end position="323"/>
    </location>
</feature>
<dbReference type="Pfam" id="PF02518">
    <property type="entry name" value="HATPase_c"/>
    <property type="match status" value="1"/>
</dbReference>
<dbReference type="SMART" id="SM00387">
    <property type="entry name" value="HATPase_c"/>
    <property type="match status" value="1"/>
</dbReference>
<sequence length="924" mass="103229">MARAKQLLQSEYSVAVLATLFALLLRFLLTPLLRENAPLLVFVLPVMFSAWYGGFRAGLLATGLCTLFGTYFFIPPYFSLQVTDAVNLTRISIFVFEGLFISWLSQSLRSARQRAEKAFAILKESEEQYRLLVEGVRDYAIFGLDANGYITSWNSGAEVLKGYKAAEVLGHHFSIFYPEAAIAQNKPAYGLQVAIAEGHYTDEGWRRRKDGSLFWASVVITALYDENQKLYGFSKVTRDITERRRSEQALQESYNLLERVIEETADAVFVKDLQGKYQLVNSATARVFGKPKTEILGKSDLELIPLKQAIALQKIDRSVIETGISQASEEPLLVAGEVRIFLTSKDPCRDAEGNIVGVIGVARDLTERIQAEMAQRQLLKDLSDVKFALDQAAILATTDSHGVITEVNDQFCQISQFSRAELIGQTHRLINSGYHSQEFFRQLWSTITQGEVWQGEIKNRAKDGTSYWVDTTIVPFLDESGKPLQYLAVRFDITTRKQAEAKLQRSIQRLEAVHQIDQAILSLEAPSAIAHSALSHLSNVLPCNQSAVVLFDIEAAELQILAGAIANDVAGTVLPIRDRFPIAMLWDREPIWYVQDLADLPQRSVGLEQILTAGYHSFLAIALTVENSVLGDLILLAQARDAFSAEDQQIAQEVASQLAIAIQQTRLRDQLQGYTNQLEQRVAERTTALEEAIDGLETFSYSVSHDLRAPLRSMQGLSQALLEDYGDRLDAIGQRYAQEISASAQQADQLVNDLLDYGRLSRAEIIVQPLNLTELVTTVVEKTEAEWQARPAMVTVDHPLPEVMGHRLTLIQALLNLLNNAVKFVPPDRQPQIHIWAELRSGWVRLWIEDNGIGIAPQYHERIFQAFERLHTRQAYPGTGVGLAIVRKGAERMRGRVGVESALGQGSRFWLELQAGEESSTAEP</sequence>
<dbReference type="SMART" id="SM00091">
    <property type="entry name" value="PAS"/>
    <property type="match status" value="3"/>
</dbReference>
<organism evidence="17 18">
    <name type="scientific">Trichocoleus desertorum GB2-A4</name>
    <dbReference type="NCBI Taxonomy" id="2933944"/>
    <lineage>
        <taxon>Bacteria</taxon>
        <taxon>Bacillati</taxon>
        <taxon>Cyanobacteriota</taxon>
        <taxon>Cyanophyceae</taxon>
        <taxon>Leptolyngbyales</taxon>
        <taxon>Trichocoleusaceae</taxon>
        <taxon>Trichocoleus</taxon>
    </lineage>
</organism>
<keyword evidence="7" id="KW-0547">Nucleotide-binding</keyword>
<dbReference type="PANTHER" id="PTHR43304">
    <property type="entry name" value="PHYTOCHROME-LIKE PROTEIN CPH1"/>
    <property type="match status" value="1"/>
</dbReference>
<dbReference type="PROSITE" id="PS50113">
    <property type="entry name" value="PAC"/>
    <property type="match status" value="3"/>
</dbReference>
<keyword evidence="18" id="KW-1185">Reference proteome</keyword>
<dbReference type="InterPro" id="IPR038318">
    <property type="entry name" value="KdpD_sf"/>
</dbReference>
<evidence type="ECO:0000256" key="5">
    <source>
        <dbReference type="ARBA" id="ARBA00022679"/>
    </source>
</evidence>
<keyword evidence="5" id="KW-0808">Transferase</keyword>
<evidence type="ECO:0000256" key="1">
    <source>
        <dbReference type="ARBA" id="ARBA00000085"/>
    </source>
</evidence>
<evidence type="ECO:0000259" key="16">
    <source>
        <dbReference type="PROSITE" id="PS50113"/>
    </source>
</evidence>
<dbReference type="SMART" id="SM00065">
    <property type="entry name" value="GAF"/>
    <property type="match status" value="1"/>
</dbReference>
<keyword evidence="6 13" id="KW-0812">Transmembrane</keyword>
<evidence type="ECO:0000313" key="18">
    <source>
        <dbReference type="Proteomes" id="UP001464891"/>
    </source>
</evidence>
<dbReference type="EC" id="2.7.13.3" evidence="3"/>
<evidence type="ECO:0000256" key="9">
    <source>
        <dbReference type="ARBA" id="ARBA00022840"/>
    </source>
</evidence>
<dbReference type="PANTHER" id="PTHR43304:SF1">
    <property type="entry name" value="PAC DOMAIN-CONTAINING PROTEIN"/>
    <property type="match status" value="1"/>
</dbReference>
<dbReference type="InterPro" id="IPR003594">
    <property type="entry name" value="HATPase_dom"/>
</dbReference>
<dbReference type="SUPFAM" id="SSF55785">
    <property type="entry name" value="PYP-like sensor domain (PAS domain)"/>
    <property type="match status" value="3"/>
</dbReference>
<keyword evidence="9" id="KW-0067">ATP-binding</keyword>
<keyword evidence="10 13" id="KW-1133">Transmembrane helix</keyword>
<gene>
    <name evidence="17" type="ORF">NC998_17770</name>
</gene>
<dbReference type="InterPro" id="IPR036097">
    <property type="entry name" value="HisK_dim/P_sf"/>
</dbReference>
<dbReference type="CDD" id="cd00082">
    <property type="entry name" value="HisKA"/>
    <property type="match status" value="1"/>
</dbReference>
<evidence type="ECO:0000256" key="4">
    <source>
        <dbReference type="ARBA" id="ARBA00022553"/>
    </source>
</evidence>
<dbReference type="Pfam" id="PF08448">
    <property type="entry name" value="PAS_4"/>
    <property type="match status" value="1"/>
</dbReference>
<dbReference type="Gene3D" id="3.30.565.10">
    <property type="entry name" value="Histidine kinase-like ATPase, C-terminal domain"/>
    <property type="match status" value="1"/>
</dbReference>
<dbReference type="SUPFAM" id="SSF55781">
    <property type="entry name" value="GAF domain-like"/>
    <property type="match status" value="1"/>
</dbReference>
<dbReference type="InterPro" id="IPR029016">
    <property type="entry name" value="GAF-like_dom_sf"/>
</dbReference>
<feature type="domain" description="PAS" evidence="15">
    <location>
        <begin position="125"/>
        <end position="179"/>
    </location>
</feature>
<dbReference type="EMBL" id="JAMPKM010000011">
    <property type="protein sequence ID" value="MEP0818949.1"/>
    <property type="molecule type" value="Genomic_DNA"/>
</dbReference>
<evidence type="ECO:0000256" key="3">
    <source>
        <dbReference type="ARBA" id="ARBA00012438"/>
    </source>
</evidence>
<keyword evidence="4" id="KW-0597">Phosphoprotein</keyword>
<dbReference type="Gene3D" id="1.10.287.130">
    <property type="match status" value="1"/>
</dbReference>
<dbReference type="InterPro" id="IPR035965">
    <property type="entry name" value="PAS-like_dom_sf"/>
</dbReference>
<evidence type="ECO:0000256" key="7">
    <source>
        <dbReference type="ARBA" id="ARBA00022741"/>
    </source>
</evidence>
<dbReference type="Pfam" id="PF13185">
    <property type="entry name" value="GAF_2"/>
    <property type="match status" value="1"/>
</dbReference>
<dbReference type="InterPro" id="IPR036890">
    <property type="entry name" value="HATPase_C_sf"/>
</dbReference>
<dbReference type="Gene3D" id="3.30.450.20">
    <property type="entry name" value="PAS domain"/>
    <property type="match status" value="3"/>
</dbReference>
<dbReference type="PROSITE" id="PS50109">
    <property type="entry name" value="HIS_KIN"/>
    <property type="match status" value="1"/>
</dbReference>
<dbReference type="InterPro" id="IPR001610">
    <property type="entry name" value="PAC"/>
</dbReference>
<protein>
    <recommendedName>
        <fullName evidence="3">histidine kinase</fullName>
        <ecNumber evidence="3">2.7.13.3</ecNumber>
    </recommendedName>
</protein>
<dbReference type="InterPro" id="IPR013656">
    <property type="entry name" value="PAS_4"/>
</dbReference>
<evidence type="ECO:0000259" key="15">
    <source>
        <dbReference type="PROSITE" id="PS50112"/>
    </source>
</evidence>
<dbReference type="CDD" id="cd00130">
    <property type="entry name" value="PAS"/>
    <property type="match status" value="3"/>
</dbReference>
<dbReference type="Proteomes" id="UP001464891">
    <property type="component" value="Unassembled WGS sequence"/>
</dbReference>
<dbReference type="InterPro" id="IPR003661">
    <property type="entry name" value="HisK_dim/P_dom"/>
</dbReference>
<dbReference type="InterPro" id="IPR003018">
    <property type="entry name" value="GAF"/>
</dbReference>
<dbReference type="RefSeq" id="WP_190437610.1">
    <property type="nucleotide sequence ID" value="NZ_JAMPKM010000011.1"/>
</dbReference>
<feature type="transmembrane region" description="Helical" evidence="13">
    <location>
        <begin position="85"/>
        <end position="104"/>
    </location>
</feature>
<keyword evidence="11" id="KW-0902">Two-component regulatory system</keyword>
<dbReference type="InterPro" id="IPR052162">
    <property type="entry name" value="Sensor_kinase/Photoreceptor"/>
</dbReference>
<dbReference type="InterPro" id="IPR000700">
    <property type="entry name" value="PAS-assoc_C"/>
</dbReference>
<dbReference type="Gene3D" id="3.30.450.40">
    <property type="match status" value="1"/>
</dbReference>
<feature type="domain" description="PAC" evidence="16">
    <location>
        <begin position="200"/>
        <end position="252"/>
    </location>
</feature>
<dbReference type="Pfam" id="PF13426">
    <property type="entry name" value="PAS_9"/>
    <property type="match status" value="2"/>
</dbReference>
<dbReference type="PRINTS" id="PR00344">
    <property type="entry name" value="BCTRLSENSOR"/>
</dbReference>
<comment type="subcellular location">
    <subcellularLocation>
        <location evidence="2">Membrane</location>
        <topology evidence="2">Multi-pass membrane protein</topology>
    </subcellularLocation>
</comment>
<dbReference type="InterPro" id="IPR004358">
    <property type="entry name" value="Sig_transdc_His_kin-like_C"/>
</dbReference>
<dbReference type="SUPFAM" id="SSF55874">
    <property type="entry name" value="ATPase domain of HSP90 chaperone/DNA topoisomerase II/histidine kinase"/>
    <property type="match status" value="1"/>
</dbReference>
<evidence type="ECO:0000256" key="11">
    <source>
        <dbReference type="ARBA" id="ARBA00023012"/>
    </source>
</evidence>
<evidence type="ECO:0000259" key="14">
    <source>
        <dbReference type="PROSITE" id="PS50109"/>
    </source>
</evidence>
<comment type="caution">
    <text evidence="17">The sequence shown here is derived from an EMBL/GenBank/DDBJ whole genome shotgun (WGS) entry which is preliminary data.</text>
</comment>
<evidence type="ECO:0000256" key="8">
    <source>
        <dbReference type="ARBA" id="ARBA00022777"/>
    </source>
</evidence>
<reference evidence="17 18" key="1">
    <citation type="submission" date="2022-04" db="EMBL/GenBank/DDBJ databases">
        <title>Positive selection, recombination, and allopatry shape intraspecific diversity of widespread and dominant cyanobacteria.</title>
        <authorList>
            <person name="Wei J."/>
            <person name="Shu W."/>
            <person name="Hu C."/>
        </authorList>
    </citation>
    <scope>NUCLEOTIDE SEQUENCE [LARGE SCALE GENOMIC DNA]</scope>
    <source>
        <strain evidence="17 18">GB2-A4</strain>
    </source>
</reference>
<dbReference type="NCBIfam" id="TIGR00229">
    <property type="entry name" value="sensory_box"/>
    <property type="match status" value="3"/>
</dbReference>
<keyword evidence="8" id="KW-0418">Kinase</keyword>
<evidence type="ECO:0000256" key="6">
    <source>
        <dbReference type="ARBA" id="ARBA00022692"/>
    </source>
</evidence>
<evidence type="ECO:0000256" key="13">
    <source>
        <dbReference type="SAM" id="Phobius"/>
    </source>
</evidence>
<feature type="domain" description="Histidine kinase" evidence="14">
    <location>
        <begin position="702"/>
        <end position="917"/>
    </location>
</feature>
<accession>A0ABV0JAY9</accession>
<dbReference type="PROSITE" id="PS50112">
    <property type="entry name" value="PAS"/>
    <property type="match status" value="2"/>
</dbReference>
<comment type="catalytic activity">
    <reaction evidence="1">
        <text>ATP + protein L-histidine = ADP + protein N-phospho-L-histidine.</text>
        <dbReference type="EC" id="2.7.13.3"/>
    </reaction>
</comment>
<feature type="transmembrane region" description="Helical" evidence="13">
    <location>
        <begin position="12"/>
        <end position="29"/>
    </location>
</feature>
<dbReference type="SMART" id="SM00086">
    <property type="entry name" value="PAC"/>
    <property type="match status" value="3"/>
</dbReference>
<keyword evidence="12 13" id="KW-0472">Membrane</keyword>
<evidence type="ECO:0000256" key="12">
    <source>
        <dbReference type="ARBA" id="ARBA00023136"/>
    </source>
</evidence>
<evidence type="ECO:0000256" key="10">
    <source>
        <dbReference type="ARBA" id="ARBA00022989"/>
    </source>
</evidence>
<proteinExistence type="predicted"/>
<dbReference type="InterPro" id="IPR025201">
    <property type="entry name" value="KdpD_TM"/>
</dbReference>
<dbReference type="Gene3D" id="1.20.120.620">
    <property type="entry name" value="Backbone structure of the membrane domain of e. Coli histidine kinase receptor kdpd"/>
    <property type="match status" value="1"/>
</dbReference>
<dbReference type="Pfam" id="PF00512">
    <property type="entry name" value="HisKA"/>
    <property type="match status" value="1"/>
</dbReference>
<dbReference type="SUPFAM" id="SSF47384">
    <property type="entry name" value="Homodimeric domain of signal transducing histidine kinase"/>
    <property type="match status" value="1"/>
</dbReference>
<evidence type="ECO:0000256" key="2">
    <source>
        <dbReference type="ARBA" id="ARBA00004141"/>
    </source>
</evidence>
<name>A0ABV0JAY9_9CYAN</name>
<dbReference type="Pfam" id="PF13493">
    <property type="entry name" value="DUF4118"/>
    <property type="match status" value="1"/>
</dbReference>
<feature type="domain" description="PAC" evidence="16">
    <location>
        <begin position="318"/>
        <end position="377"/>
    </location>
</feature>
<dbReference type="SMART" id="SM00388">
    <property type="entry name" value="HisKA"/>
    <property type="match status" value="1"/>
</dbReference>
<dbReference type="InterPro" id="IPR005467">
    <property type="entry name" value="His_kinase_dom"/>
</dbReference>
<dbReference type="InterPro" id="IPR000014">
    <property type="entry name" value="PAS"/>
</dbReference>
<feature type="domain" description="PAC" evidence="16">
    <location>
        <begin position="453"/>
        <end position="505"/>
    </location>
</feature>
<evidence type="ECO:0000313" key="17">
    <source>
        <dbReference type="EMBL" id="MEP0818949.1"/>
    </source>
</evidence>